<name>A0A9D2U763_9FIRM</name>
<evidence type="ECO:0000313" key="3">
    <source>
        <dbReference type="EMBL" id="HJD43245.1"/>
    </source>
</evidence>
<sequence length="478" mass="51692">MYDVIIIGAGVCGAAVARELSRYRVNACVLEKEEDVCCGTSKANSGIVHAGYDAEPGTLKARLNVRGNKLMERLSEELDFPFKRTGSLVICRDEEGMPALRRLYDKGIENGVPDLKILGGEEVLEMEPNAAENVYAALYAPTAGIVCPFSLNIALAENAYMNGIDFKFDTEVQEIVKIENGYEIRTGNGTFQTGYVVNAAGVYADKFHNMVSGKKIHITPRRGDYCLLDKNAGSHVGRTIFTLPTKYGKGVLVTPTVHGNLLVGPTAIDVEDKEGTNTTAAGLDEVISKAGQSVRDLPMRQVITSFAGLRAHEDGDEFIIGEPEDAQGFIDCAGIESPGLTSAPAIGKMAAGILREKLHLEEKDDFIAERKGILDPDTLTKEERAELIRREPAYGNIICRCEMVTEGEIIDAIRRPLGAKSLDGVKRRTRAGMGRCQSGFCSPRTMEILARELGISMADITKSGGASKLVVGINKDTL</sequence>
<feature type="domain" description="BFD-like [2Fe-2S]-binding" evidence="2">
    <location>
        <begin position="397"/>
        <end position="451"/>
    </location>
</feature>
<dbReference type="InterPro" id="IPR006076">
    <property type="entry name" value="FAD-dep_OxRdtase"/>
</dbReference>
<dbReference type="AlphaFoldDB" id="A0A9D2U763"/>
<protein>
    <submittedName>
        <fullName evidence="3">NAD(P)/FAD-dependent oxidoreductase</fullName>
    </submittedName>
</protein>
<dbReference type="InterPro" id="IPR041854">
    <property type="entry name" value="BFD-like_2Fe2S-bd_dom_sf"/>
</dbReference>
<gene>
    <name evidence="3" type="ORF">H9910_09660</name>
</gene>
<dbReference type="InterPro" id="IPR036188">
    <property type="entry name" value="FAD/NAD-bd_sf"/>
</dbReference>
<evidence type="ECO:0000313" key="4">
    <source>
        <dbReference type="Proteomes" id="UP000823909"/>
    </source>
</evidence>
<dbReference type="SUPFAM" id="SSF51905">
    <property type="entry name" value="FAD/NAD(P)-binding domain"/>
    <property type="match status" value="1"/>
</dbReference>
<dbReference type="PANTHER" id="PTHR42720">
    <property type="entry name" value="GLYCEROL-3-PHOSPHATE DEHYDROGENASE"/>
    <property type="match status" value="1"/>
</dbReference>
<evidence type="ECO:0000259" key="2">
    <source>
        <dbReference type="Pfam" id="PF04324"/>
    </source>
</evidence>
<dbReference type="Proteomes" id="UP000823909">
    <property type="component" value="Unassembled WGS sequence"/>
</dbReference>
<dbReference type="Pfam" id="PF04324">
    <property type="entry name" value="Fer2_BFD"/>
    <property type="match status" value="1"/>
</dbReference>
<dbReference type="Gene3D" id="1.10.10.1100">
    <property type="entry name" value="BFD-like [2Fe-2S]-binding domain"/>
    <property type="match status" value="1"/>
</dbReference>
<reference evidence="3" key="2">
    <citation type="submission" date="2021-04" db="EMBL/GenBank/DDBJ databases">
        <authorList>
            <person name="Gilroy R."/>
        </authorList>
    </citation>
    <scope>NUCLEOTIDE SEQUENCE</scope>
    <source>
        <strain evidence="3">ChiBcec15-3976</strain>
    </source>
</reference>
<dbReference type="InterPro" id="IPR052745">
    <property type="entry name" value="G3P_Oxidase/Oxidoreductase"/>
</dbReference>
<dbReference type="CDD" id="cd19946">
    <property type="entry name" value="GlpA-like_Fer2_BFD-like"/>
    <property type="match status" value="1"/>
</dbReference>
<organism evidence="3 4">
    <name type="scientific">Candidatus Mediterraneibacter quadrami</name>
    <dbReference type="NCBI Taxonomy" id="2838684"/>
    <lineage>
        <taxon>Bacteria</taxon>
        <taxon>Bacillati</taxon>
        <taxon>Bacillota</taxon>
        <taxon>Clostridia</taxon>
        <taxon>Lachnospirales</taxon>
        <taxon>Lachnospiraceae</taxon>
        <taxon>Mediterraneibacter</taxon>
    </lineage>
</organism>
<feature type="domain" description="FAD dependent oxidoreductase" evidence="1">
    <location>
        <begin position="3"/>
        <end position="351"/>
    </location>
</feature>
<accession>A0A9D2U763</accession>
<reference evidence="3" key="1">
    <citation type="journal article" date="2021" name="PeerJ">
        <title>Extensive microbial diversity within the chicken gut microbiome revealed by metagenomics and culture.</title>
        <authorList>
            <person name="Gilroy R."/>
            <person name="Ravi A."/>
            <person name="Getino M."/>
            <person name="Pursley I."/>
            <person name="Horton D.L."/>
            <person name="Alikhan N.F."/>
            <person name="Baker D."/>
            <person name="Gharbi K."/>
            <person name="Hall N."/>
            <person name="Watson M."/>
            <person name="Adriaenssens E.M."/>
            <person name="Foster-Nyarko E."/>
            <person name="Jarju S."/>
            <person name="Secka A."/>
            <person name="Antonio M."/>
            <person name="Oren A."/>
            <person name="Chaudhuri R.R."/>
            <person name="La Ragione R."/>
            <person name="Hildebrand F."/>
            <person name="Pallen M.J."/>
        </authorList>
    </citation>
    <scope>NUCLEOTIDE SEQUENCE</scope>
    <source>
        <strain evidence="3">ChiBcec15-3976</strain>
    </source>
</reference>
<dbReference type="PANTHER" id="PTHR42720:SF1">
    <property type="entry name" value="GLYCEROL 3-PHOSPHATE OXIDASE"/>
    <property type="match status" value="1"/>
</dbReference>
<dbReference type="Gene3D" id="3.30.9.10">
    <property type="entry name" value="D-Amino Acid Oxidase, subunit A, domain 2"/>
    <property type="match status" value="1"/>
</dbReference>
<dbReference type="EMBL" id="DWUU01000058">
    <property type="protein sequence ID" value="HJD43245.1"/>
    <property type="molecule type" value="Genomic_DNA"/>
</dbReference>
<proteinExistence type="predicted"/>
<dbReference type="InterPro" id="IPR007419">
    <property type="entry name" value="BFD-like_2Fe2S-bd_dom"/>
</dbReference>
<comment type="caution">
    <text evidence="3">The sequence shown here is derived from an EMBL/GenBank/DDBJ whole genome shotgun (WGS) entry which is preliminary data.</text>
</comment>
<dbReference type="Gene3D" id="3.50.50.60">
    <property type="entry name" value="FAD/NAD(P)-binding domain"/>
    <property type="match status" value="1"/>
</dbReference>
<dbReference type="Pfam" id="PF01266">
    <property type="entry name" value="DAO"/>
    <property type="match status" value="1"/>
</dbReference>
<evidence type="ECO:0000259" key="1">
    <source>
        <dbReference type="Pfam" id="PF01266"/>
    </source>
</evidence>